<sequence length="185" mass="20533">MNSYARFTVSDTTGSARNVSDHFENTDQVDCLCLLYGLGLKENTRQDGACTVPPGGKFEEGLRVVKMLPIDAKTRVGYAVTLLRRSVYNYFAFAKYFDTATSTEQATWVNIADADWELIIKMGAVTNQLAQFSLGEVQKEGVSSSYVLLFRKILAITLDMQRFPCLVQERPDPFVASALDGLYGS</sequence>
<accession>G5AAM9</accession>
<dbReference type="InParanoid" id="G5AAM9"/>
<dbReference type="RefSeq" id="XP_009537224.1">
    <property type="nucleotide sequence ID" value="XM_009538929.1"/>
</dbReference>
<keyword evidence="2" id="KW-1185">Reference proteome</keyword>
<evidence type="ECO:0000313" key="1">
    <source>
        <dbReference type="EMBL" id="EGZ07658.1"/>
    </source>
</evidence>
<evidence type="ECO:0000313" key="2">
    <source>
        <dbReference type="Proteomes" id="UP000002640"/>
    </source>
</evidence>
<organism evidence="1 2">
    <name type="scientific">Phytophthora sojae (strain P6497)</name>
    <name type="common">Soybean stem and root rot agent</name>
    <name type="synonym">Phytophthora megasperma f. sp. glycines</name>
    <dbReference type="NCBI Taxonomy" id="1094619"/>
    <lineage>
        <taxon>Eukaryota</taxon>
        <taxon>Sar</taxon>
        <taxon>Stramenopiles</taxon>
        <taxon>Oomycota</taxon>
        <taxon>Peronosporomycetes</taxon>
        <taxon>Peronosporales</taxon>
        <taxon>Peronosporaceae</taxon>
        <taxon>Phytophthora</taxon>
    </lineage>
</organism>
<dbReference type="EMBL" id="JH159162">
    <property type="protein sequence ID" value="EGZ07658.1"/>
    <property type="molecule type" value="Genomic_DNA"/>
</dbReference>
<dbReference type="AlphaFoldDB" id="G5AAM9"/>
<dbReference type="KEGG" id="psoj:PHYSODRAFT_565522"/>
<dbReference type="Proteomes" id="UP000002640">
    <property type="component" value="Unassembled WGS sequence"/>
</dbReference>
<reference evidence="1 2" key="1">
    <citation type="journal article" date="2006" name="Science">
        <title>Phytophthora genome sequences uncover evolutionary origins and mechanisms of pathogenesis.</title>
        <authorList>
            <person name="Tyler B.M."/>
            <person name="Tripathy S."/>
            <person name="Zhang X."/>
            <person name="Dehal P."/>
            <person name="Jiang R.H."/>
            <person name="Aerts A."/>
            <person name="Arredondo F.D."/>
            <person name="Baxter L."/>
            <person name="Bensasson D."/>
            <person name="Beynon J.L."/>
            <person name="Chapman J."/>
            <person name="Damasceno C.M."/>
            <person name="Dorrance A.E."/>
            <person name="Dou D."/>
            <person name="Dickerman A.W."/>
            <person name="Dubchak I.L."/>
            <person name="Garbelotto M."/>
            <person name="Gijzen M."/>
            <person name="Gordon S.G."/>
            <person name="Govers F."/>
            <person name="Grunwald N.J."/>
            <person name="Huang W."/>
            <person name="Ivors K.L."/>
            <person name="Jones R.W."/>
            <person name="Kamoun S."/>
            <person name="Krampis K."/>
            <person name="Lamour K.H."/>
            <person name="Lee M.K."/>
            <person name="McDonald W.H."/>
            <person name="Medina M."/>
            <person name="Meijer H.J."/>
            <person name="Nordberg E.K."/>
            <person name="Maclean D.J."/>
            <person name="Ospina-Giraldo M.D."/>
            <person name="Morris P.F."/>
            <person name="Phuntumart V."/>
            <person name="Putnam N.H."/>
            <person name="Rash S."/>
            <person name="Rose J.K."/>
            <person name="Sakihama Y."/>
            <person name="Salamov A.A."/>
            <person name="Savidor A."/>
            <person name="Scheuring C.F."/>
            <person name="Smith B.M."/>
            <person name="Sobral B.W."/>
            <person name="Terry A."/>
            <person name="Torto-Alalibo T.A."/>
            <person name="Win J."/>
            <person name="Xu Z."/>
            <person name="Zhang H."/>
            <person name="Grigoriev I.V."/>
            <person name="Rokhsar D.S."/>
            <person name="Boore J.L."/>
        </authorList>
    </citation>
    <scope>NUCLEOTIDE SEQUENCE [LARGE SCALE GENOMIC DNA]</scope>
    <source>
        <strain evidence="1 2">P6497</strain>
    </source>
</reference>
<proteinExistence type="predicted"/>
<gene>
    <name evidence="1" type="ORF">PHYSODRAFT_565522</name>
</gene>
<dbReference type="STRING" id="1094619.G5AAM9"/>
<protein>
    <submittedName>
        <fullName evidence="1">Uncharacterized protein</fullName>
    </submittedName>
</protein>
<name>G5AAM9_PHYSP</name>
<dbReference type="GeneID" id="20663893"/>